<dbReference type="Pfam" id="PF01513">
    <property type="entry name" value="NAD_kinase"/>
    <property type="match status" value="1"/>
</dbReference>
<comment type="cofactor">
    <cofactor evidence="6">
        <name>a divalent metal cation</name>
        <dbReference type="ChEBI" id="CHEBI:60240"/>
    </cofactor>
</comment>
<sequence>MKKCLVVVNSFKTASVSLSHEVMAFLKERGVCAESFIYDGNNAVSESVAVDFNGYDFVITLGGDGTVLFACRGCAPLKIPVFPVNLGEFGFLAGIQKECWKKELSDYLGGKSSTSERGLVECEVLRDGRSVFSNLSMNDCVISSAATSRLINLSVAYNRSLLGPFKANGIIVATPTGSTAYSAAAGGPIIDPAIDAMVLTPISSFSLSARPLVFGPRGEITITVLPGRSDVVLSCDGQVGFDLCEGDVLILSISEYKARLLGASQERFYSALRSKLNWSGGPRA</sequence>
<dbReference type="GO" id="GO:0005737">
    <property type="term" value="C:cytoplasm"/>
    <property type="evidence" value="ECO:0007669"/>
    <property type="project" value="UniProtKB-SubCell"/>
</dbReference>
<dbReference type="EMBL" id="CP064936">
    <property type="protein sequence ID" value="QQA01923.1"/>
    <property type="molecule type" value="Genomic_DNA"/>
</dbReference>
<dbReference type="Gene3D" id="3.40.50.10330">
    <property type="entry name" value="Probable inorganic polyphosphate/atp-NAD kinase, domain 1"/>
    <property type="match status" value="1"/>
</dbReference>
<dbReference type="GO" id="GO:0006741">
    <property type="term" value="P:NADP+ biosynthetic process"/>
    <property type="evidence" value="ECO:0007669"/>
    <property type="project" value="UniProtKB-UniRule"/>
</dbReference>
<evidence type="ECO:0000313" key="8">
    <source>
        <dbReference type="Proteomes" id="UP000595224"/>
    </source>
</evidence>
<dbReference type="Gene3D" id="2.60.200.30">
    <property type="entry name" value="Probable inorganic polyphosphate/atp-NAD kinase, domain 2"/>
    <property type="match status" value="1"/>
</dbReference>
<dbReference type="HAMAP" id="MF_00361">
    <property type="entry name" value="NAD_kinase"/>
    <property type="match status" value="1"/>
</dbReference>
<comment type="catalytic activity">
    <reaction evidence="5 6">
        <text>NAD(+) + ATP = ADP + NADP(+) + H(+)</text>
        <dbReference type="Rhea" id="RHEA:18629"/>
        <dbReference type="ChEBI" id="CHEBI:15378"/>
        <dbReference type="ChEBI" id="CHEBI:30616"/>
        <dbReference type="ChEBI" id="CHEBI:57540"/>
        <dbReference type="ChEBI" id="CHEBI:58349"/>
        <dbReference type="ChEBI" id="CHEBI:456216"/>
        <dbReference type="EC" id="2.7.1.23"/>
    </reaction>
</comment>
<feature type="binding site" evidence="6">
    <location>
        <position position="238"/>
    </location>
    <ligand>
        <name>NAD(+)</name>
        <dbReference type="ChEBI" id="CHEBI:57540"/>
    </ligand>
</feature>
<keyword evidence="8" id="KW-1185">Reference proteome</keyword>
<evidence type="ECO:0000256" key="1">
    <source>
        <dbReference type="ARBA" id="ARBA00022679"/>
    </source>
</evidence>
<dbReference type="InterPro" id="IPR017437">
    <property type="entry name" value="ATP-NAD_kinase_PpnK-typ_C"/>
</dbReference>
<feature type="binding site" evidence="6">
    <location>
        <begin position="64"/>
        <end position="65"/>
    </location>
    <ligand>
        <name>NAD(+)</name>
        <dbReference type="ChEBI" id="CHEBI:57540"/>
    </ligand>
</feature>
<keyword evidence="3 6" id="KW-0521">NADP</keyword>
<dbReference type="Proteomes" id="UP000595224">
    <property type="component" value="Chromosome"/>
</dbReference>
<keyword evidence="6" id="KW-0963">Cytoplasm</keyword>
<feature type="binding site" evidence="6">
    <location>
        <position position="149"/>
    </location>
    <ligand>
        <name>NAD(+)</name>
        <dbReference type="ChEBI" id="CHEBI:57540"/>
    </ligand>
</feature>
<comment type="function">
    <text evidence="6">Involved in the regulation of the intracellular balance of NAD and NADP, and is a key enzyme in the biosynthesis of NADP. Catalyzes specifically the phosphorylation on 2'-hydroxyl of the adenosine moiety of NAD to yield NADP.</text>
</comment>
<dbReference type="GO" id="GO:0019674">
    <property type="term" value="P:NAD+ metabolic process"/>
    <property type="evidence" value="ECO:0007669"/>
    <property type="project" value="InterPro"/>
</dbReference>
<dbReference type="AlphaFoldDB" id="A0A7T3RF76"/>
<evidence type="ECO:0000256" key="3">
    <source>
        <dbReference type="ARBA" id="ARBA00022857"/>
    </source>
</evidence>
<dbReference type="RefSeq" id="WP_198443429.1">
    <property type="nucleotide sequence ID" value="NZ_CBCSHE010000004.1"/>
</dbReference>
<organism evidence="7 8">
    <name type="scientific">Treponema peruense</name>
    <dbReference type="NCBI Taxonomy" id="2787628"/>
    <lineage>
        <taxon>Bacteria</taxon>
        <taxon>Pseudomonadati</taxon>
        <taxon>Spirochaetota</taxon>
        <taxon>Spirochaetia</taxon>
        <taxon>Spirochaetales</taxon>
        <taxon>Treponemataceae</taxon>
        <taxon>Treponema</taxon>
    </lineage>
</organism>
<dbReference type="GO" id="GO:0046872">
    <property type="term" value="F:metal ion binding"/>
    <property type="evidence" value="ECO:0007669"/>
    <property type="project" value="UniProtKB-UniRule"/>
</dbReference>
<dbReference type="InterPro" id="IPR016064">
    <property type="entry name" value="NAD/diacylglycerol_kinase_sf"/>
</dbReference>
<name>A0A7T3RF76_9SPIR</name>
<feature type="active site" description="Proton acceptor" evidence="6">
    <location>
        <position position="64"/>
    </location>
</feature>
<dbReference type="Pfam" id="PF20143">
    <property type="entry name" value="NAD_kinase_C"/>
    <property type="match status" value="1"/>
</dbReference>
<accession>A0A7T3RF76</accession>
<gene>
    <name evidence="6" type="primary">nadK</name>
    <name evidence="7" type="ORF">IWA51_04820</name>
</gene>
<keyword evidence="6" id="KW-0067">ATP-binding</keyword>
<dbReference type="InterPro" id="IPR017438">
    <property type="entry name" value="ATP-NAD_kinase_N"/>
</dbReference>
<keyword evidence="6" id="KW-0547">Nucleotide-binding</keyword>
<dbReference type="EC" id="2.7.1.23" evidence="6"/>
<dbReference type="PANTHER" id="PTHR20275">
    <property type="entry name" value="NAD KINASE"/>
    <property type="match status" value="1"/>
</dbReference>
<comment type="subcellular location">
    <subcellularLocation>
        <location evidence="6">Cytoplasm</location>
    </subcellularLocation>
</comment>
<dbReference type="GO" id="GO:0003951">
    <property type="term" value="F:NAD+ kinase activity"/>
    <property type="evidence" value="ECO:0007669"/>
    <property type="project" value="UniProtKB-UniRule"/>
</dbReference>
<reference evidence="7 8" key="1">
    <citation type="submission" date="2020-11" db="EMBL/GenBank/DDBJ databases">
        <title>Treponema Peruensis nv. sp., first commensal Treponema isolated from human feces.</title>
        <authorList>
            <person name="Belkhou C."/>
            <person name="Raes J."/>
        </authorList>
    </citation>
    <scope>NUCLEOTIDE SEQUENCE [LARGE SCALE GENOMIC DNA]</scope>
    <source>
        <strain evidence="7 8">RCC2812</strain>
    </source>
</reference>
<proteinExistence type="inferred from homology"/>
<dbReference type="PANTHER" id="PTHR20275:SF0">
    <property type="entry name" value="NAD KINASE"/>
    <property type="match status" value="1"/>
</dbReference>
<evidence type="ECO:0000256" key="4">
    <source>
        <dbReference type="ARBA" id="ARBA00023027"/>
    </source>
</evidence>
<dbReference type="GO" id="GO:0005524">
    <property type="term" value="F:ATP binding"/>
    <property type="evidence" value="ECO:0007669"/>
    <property type="project" value="UniProtKB-KW"/>
</dbReference>
<comment type="similarity">
    <text evidence="6">Belongs to the NAD kinase family.</text>
</comment>
<evidence type="ECO:0000256" key="6">
    <source>
        <dbReference type="HAMAP-Rule" id="MF_00361"/>
    </source>
</evidence>
<dbReference type="GO" id="GO:0051287">
    <property type="term" value="F:NAD binding"/>
    <property type="evidence" value="ECO:0007669"/>
    <property type="project" value="UniProtKB-ARBA"/>
</dbReference>
<evidence type="ECO:0000256" key="5">
    <source>
        <dbReference type="ARBA" id="ARBA00047925"/>
    </source>
</evidence>
<feature type="binding site" evidence="6">
    <location>
        <position position="166"/>
    </location>
    <ligand>
        <name>NAD(+)</name>
        <dbReference type="ChEBI" id="CHEBI:57540"/>
    </ligand>
</feature>
<dbReference type="KEGG" id="tper:IWA51_04820"/>
<dbReference type="InterPro" id="IPR002504">
    <property type="entry name" value="NADK"/>
</dbReference>
<evidence type="ECO:0000256" key="2">
    <source>
        <dbReference type="ARBA" id="ARBA00022777"/>
    </source>
</evidence>
<protein>
    <recommendedName>
        <fullName evidence="6">NAD kinase</fullName>
        <ecNumber evidence="6">2.7.1.23</ecNumber>
    </recommendedName>
    <alternativeName>
        <fullName evidence="6">ATP-dependent NAD kinase</fullName>
    </alternativeName>
</protein>
<keyword evidence="1 6" id="KW-0808">Transferase</keyword>
<feature type="binding site" evidence="6">
    <location>
        <position position="168"/>
    </location>
    <ligand>
        <name>NAD(+)</name>
        <dbReference type="ChEBI" id="CHEBI:57540"/>
    </ligand>
</feature>
<dbReference type="SUPFAM" id="SSF111331">
    <property type="entry name" value="NAD kinase/diacylglycerol kinase-like"/>
    <property type="match status" value="1"/>
</dbReference>
<keyword evidence="4 6" id="KW-0520">NAD</keyword>
<comment type="caution">
    <text evidence="6">Lacks conserved residue(s) required for the propagation of feature annotation.</text>
</comment>
<keyword evidence="2 6" id="KW-0418">Kinase</keyword>
<evidence type="ECO:0000313" key="7">
    <source>
        <dbReference type="EMBL" id="QQA01923.1"/>
    </source>
</evidence>
<feature type="binding site" evidence="6">
    <location>
        <begin position="138"/>
        <end position="139"/>
    </location>
    <ligand>
        <name>NAD(+)</name>
        <dbReference type="ChEBI" id="CHEBI:57540"/>
    </ligand>
</feature>